<dbReference type="CDD" id="cd00593">
    <property type="entry name" value="RIBOc"/>
    <property type="match status" value="1"/>
</dbReference>
<sequence>MSLSIIVSHDTFDTYIASLTKDQLPPLPVINSKNISTIVFTHRGYTAEHPDAKHYEKYAHVGDAILGLAVTLMLDKMFPQQPKGPATTLKARLVNQDTLASISRLYGLLSSVRTATAAYEAVTQSSKNAAEIFEAYIGGLFHDQLERANVTNANAAVLTQGPAFDKITEWLEPIFRPMAERGYDPADADEEEEDRLAVGAISELFETLQRWGARPSFSETLETPPGANPLHGGMWRITCTVQIKGKSWSASAVRAKKQDAKAVATWKVLQHSRGDLQPRDFW</sequence>
<dbReference type="STRING" id="5217.A0A4Q1BHQ7"/>
<dbReference type="GO" id="GO:0005654">
    <property type="term" value="C:nucleoplasm"/>
    <property type="evidence" value="ECO:0007669"/>
    <property type="project" value="TreeGrafter"/>
</dbReference>
<dbReference type="Gene3D" id="1.10.1520.10">
    <property type="entry name" value="Ribonuclease III domain"/>
    <property type="match status" value="1"/>
</dbReference>
<dbReference type="GO" id="GO:0003723">
    <property type="term" value="F:RNA binding"/>
    <property type="evidence" value="ECO:0007669"/>
    <property type="project" value="UniProtKB-KW"/>
</dbReference>
<dbReference type="OrthoDB" id="2392202at2759"/>
<dbReference type="GO" id="GO:0006369">
    <property type="term" value="P:termination of RNA polymerase II transcription"/>
    <property type="evidence" value="ECO:0007669"/>
    <property type="project" value="TreeGrafter"/>
</dbReference>
<dbReference type="InParanoid" id="A0A4Q1BHQ7"/>
<dbReference type="VEuPathDB" id="FungiDB:TREMEDRAFT_64769"/>
<comment type="caution">
    <text evidence="3">The sequence shown here is derived from an EMBL/GenBank/DDBJ whole genome shotgun (WGS) entry which is preliminary data.</text>
</comment>
<dbReference type="GO" id="GO:0004525">
    <property type="term" value="F:ribonuclease III activity"/>
    <property type="evidence" value="ECO:0007669"/>
    <property type="project" value="InterPro"/>
</dbReference>
<dbReference type="SUPFAM" id="SSF69065">
    <property type="entry name" value="RNase III domain-like"/>
    <property type="match status" value="1"/>
</dbReference>
<dbReference type="SUPFAM" id="SSF54768">
    <property type="entry name" value="dsRNA-binding domain-like"/>
    <property type="match status" value="1"/>
</dbReference>
<dbReference type="InterPro" id="IPR000999">
    <property type="entry name" value="RNase_III_dom"/>
</dbReference>
<proteinExistence type="predicted"/>
<evidence type="ECO:0000256" key="1">
    <source>
        <dbReference type="ARBA" id="ARBA00022884"/>
    </source>
</evidence>
<evidence type="ECO:0000259" key="2">
    <source>
        <dbReference type="PROSITE" id="PS50142"/>
    </source>
</evidence>
<dbReference type="Proteomes" id="UP000289152">
    <property type="component" value="Unassembled WGS sequence"/>
</dbReference>
<keyword evidence="4" id="KW-1185">Reference proteome</keyword>
<keyword evidence="1" id="KW-0694">RNA-binding</keyword>
<name>A0A4Q1BHQ7_TREME</name>
<feature type="domain" description="RNase III" evidence="2">
    <location>
        <begin position="30"/>
        <end position="145"/>
    </location>
</feature>
<organism evidence="3 4">
    <name type="scientific">Tremella mesenterica</name>
    <name type="common">Jelly fungus</name>
    <dbReference type="NCBI Taxonomy" id="5217"/>
    <lineage>
        <taxon>Eukaryota</taxon>
        <taxon>Fungi</taxon>
        <taxon>Dikarya</taxon>
        <taxon>Basidiomycota</taxon>
        <taxon>Agaricomycotina</taxon>
        <taxon>Tremellomycetes</taxon>
        <taxon>Tremellales</taxon>
        <taxon>Tremellaceae</taxon>
        <taxon>Tremella</taxon>
    </lineage>
</organism>
<dbReference type="PANTHER" id="PTHR11207:SF0">
    <property type="entry name" value="RIBONUCLEASE 3"/>
    <property type="match status" value="1"/>
</dbReference>
<dbReference type="FunCoup" id="A0A4Q1BHQ7">
    <property type="interactions" value="213"/>
</dbReference>
<protein>
    <recommendedName>
        <fullName evidence="2">RNase III domain-containing protein</fullName>
    </recommendedName>
</protein>
<dbReference type="EMBL" id="SDIL01000076">
    <property type="protein sequence ID" value="RXK37151.1"/>
    <property type="molecule type" value="Genomic_DNA"/>
</dbReference>
<reference evidence="3 4" key="1">
    <citation type="submission" date="2016-06" db="EMBL/GenBank/DDBJ databases">
        <title>Evolution of pathogenesis and genome organization in the Tremellales.</title>
        <authorList>
            <person name="Cuomo C."/>
            <person name="Litvintseva A."/>
            <person name="Heitman J."/>
            <person name="Chen Y."/>
            <person name="Sun S."/>
            <person name="Springer D."/>
            <person name="Dromer F."/>
            <person name="Young S."/>
            <person name="Zeng Q."/>
            <person name="Chapman S."/>
            <person name="Gujja S."/>
            <person name="Saif S."/>
            <person name="Birren B."/>
        </authorList>
    </citation>
    <scope>NUCLEOTIDE SEQUENCE [LARGE SCALE GENOMIC DNA]</scope>
    <source>
        <strain evidence="3 4">ATCC 28783</strain>
    </source>
</reference>
<dbReference type="GO" id="GO:0034475">
    <property type="term" value="P:U4 snRNA 3'-end processing"/>
    <property type="evidence" value="ECO:0007669"/>
    <property type="project" value="TreeGrafter"/>
</dbReference>
<dbReference type="PANTHER" id="PTHR11207">
    <property type="entry name" value="RIBONUCLEASE III"/>
    <property type="match status" value="1"/>
</dbReference>
<dbReference type="Pfam" id="PF00636">
    <property type="entry name" value="Ribonuclease_3"/>
    <property type="match status" value="1"/>
</dbReference>
<evidence type="ECO:0000313" key="3">
    <source>
        <dbReference type="EMBL" id="RXK37151.1"/>
    </source>
</evidence>
<dbReference type="GO" id="GO:0006364">
    <property type="term" value="P:rRNA processing"/>
    <property type="evidence" value="ECO:0007669"/>
    <property type="project" value="TreeGrafter"/>
</dbReference>
<accession>A0A4Q1BHQ7</accession>
<dbReference type="InterPro" id="IPR036389">
    <property type="entry name" value="RNase_III_sf"/>
</dbReference>
<evidence type="ECO:0000313" key="4">
    <source>
        <dbReference type="Proteomes" id="UP000289152"/>
    </source>
</evidence>
<gene>
    <name evidence="3" type="ORF">M231_05603</name>
</gene>
<dbReference type="PROSITE" id="PS50142">
    <property type="entry name" value="RNASE_3_2"/>
    <property type="match status" value="1"/>
</dbReference>
<dbReference type="SMART" id="SM00535">
    <property type="entry name" value="RIBOc"/>
    <property type="match status" value="1"/>
</dbReference>
<dbReference type="AlphaFoldDB" id="A0A4Q1BHQ7"/>